<accession>A0ABP9TTM8</accession>
<dbReference type="SMART" id="SM00342">
    <property type="entry name" value="HTH_ARAC"/>
    <property type="match status" value="1"/>
</dbReference>
<proteinExistence type="predicted"/>
<dbReference type="Pfam" id="PF14525">
    <property type="entry name" value="AraC_binding_2"/>
    <property type="match status" value="1"/>
</dbReference>
<dbReference type="Pfam" id="PF12833">
    <property type="entry name" value="HTH_18"/>
    <property type="match status" value="1"/>
</dbReference>
<dbReference type="PROSITE" id="PS01124">
    <property type="entry name" value="HTH_ARAC_FAMILY_2"/>
    <property type="match status" value="1"/>
</dbReference>
<dbReference type="InterPro" id="IPR018060">
    <property type="entry name" value="HTH_AraC"/>
</dbReference>
<dbReference type="EMBL" id="BAABLK010000036">
    <property type="protein sequence ID" value="GAA5228310.1"/>
    <property type="molecule type" value="Genomic_DNA"/>
</dbReference>
<evidence type="ECO:0000256" key="1">
    <source>
        <dbReference type="ARBA" id="ARBA00023015"/>
    </source>
</evidence>
<dbReference type="InterPro" id="IPR050204">
    <property type="entry name" value="AraC_XylS_family_regulators"/>
</dbReference>
<dbReference type="InterPro" id="IPR035418">
    <property type="entry name" value="AraC-bd_2"/>
</dbReference>
<keyword evidence="3" id="KW-0804">Transcription</keyword>
<evidence type="ECO:0000313" key="5">
    <source>
        <dbReference type="EMBL" id="GAA5228310.1"/>
    </source>
</evidence>
<dbReference type="PANTHER" id="PTHR46796">
    <property type="entry name" value="HTH-TYPE TRANSCRIPTIONAL ACTIVATOR RHAS-RELATED"/>
    <property type="match status" value="1"/>
</dbReference>
<evidence type="ECO:0000256" key="2">
    <source>
        <dbReference type="ARBA" id="ARBA00023125"/>
    </source>
</evidence>
<sequence length="312" mass="34374">MYQVQSVDSFGDWKSLVSNAFVPLHSEPVRPGNFAGSIAGTQLGPVGVMEVAATAHVIRRTDDLMASGDEPQFKLNLQLSGHGLLLQEGRETLLRPGELAIYDTQRPYTLLFEKDFRTLVLMFPQKQLGLPVSEVGELTAVGLGAQHPVGRAITPFLSQLAGMLPQLQGPVGHRLAANAVDLLSTLLASELHERDEHLEGEIPRQLRRIQGHIDANLADFELCPRSVAAAHYMSLRSLHMIFEDSGHTVAEWIRTRRLEHCCRDLLDPFQQKVLVGSIGARWGLPDAAHFSRIFRAAYGCSPSAYRVQNSSS</sequence>
<feature type="domain" description="HTH araC/xylS-type" evidence="4">
    <location>
        <begin position="207"/>
        <end position="308"/>
    </location>
</feature>
<keyword evidence="2" id="KW-0238">DNA-binding</keyword>
<dbReference type="InterPro" id="IPR009057">
    <property type="entry name" value="Homeodomain-like_sf"/>
</dbReference>
<dbReference type="Proteomes" id="UP001501257">
    <property type="component" value="Unassembled WGS sequence"/>
</dbReference>
<dbReference type="PANTHER" id="PTHR46796:SF6">
    <property type="entry name" value="ARAC SUBFAMILY"/>
    <property type="match status" value="1"/>
</dbReference>
<protein>
    <submittedName>
        <fullName evidence="5">Helix-turn-helix domain-containing protein</fullName>
    </submittedName>
</protein>
<comment type="caution">
    <text evidence="5">The sequence shown here is derived from an EMBL/GenBank/DDBJ whole genome shotgun (WGS) entry which is preliminary data.</text>
</comment>
<keyword evidence="1" id="KW-0805">Transcription regulation</keyword>
<gene>
    <name evidence="5" type="ORF">GCM10025778_28430</name>
</gene>
<organism evidence="5 6">
    <name type="scientific">Paeniglutamicibacter antarcticus</name>
    <dbReference type="NCBI Taxonomy" id="494023"/>
    <lineage>
        <taxon>Bacteria</taxon>
        <taxon>Bacillati</taxon>
        <taxon>Actinomycetota</taxon>
        <taxon>Actinomycetes</taxon>
        <taxon>Micrococcales</taxon>
        <taxon>Micrococcaceae</taxon>
        <taxon>Paeniglutamicibacter</taxon>
    </lineage>
</organism>
<evidence type="ECO:0000259" key="4">
    <source>
        <dbReference type="PROSITE" id="PS01124"/>
    </source>
</evidence>
<reference evidence="6" key="1">
    <citation type="journal article" date="2019" name="Int. J. Syst. Evol. Microbiol.">
        <title>The Global Catalogue of Microorganisms (GCM) 10K type strain sequencing project: providing services to taxonomists for standard genome sequencing and annotation.</title>
        <authorList>
            <consortium name="The Broad Institute Genomics Platform"/>
            <consortium name="The Broad Institute Genome Sequencing Center for Infectious Disease"/>
            <person name="Wu L."/>
            <person name="Ma J."/>
        </authorList>
    </citation>
    <scope>NUCLEOTIDE SEQUENCE [LARGE SCALE GENOMIC DNA]</scope>
    <source>
        <strain evidence="6">JCM 18952</strain>
    </source>
</reference>
<dbReference type="Gene3D" id="1.10.10.60">
    <property type="entry name" value="Homeodomain-like"/>
    <property type="match status" value="1"/>
</dbReference>
<evidence type="ECO:0000313" key="6">
    <source>
        <dbReference type="Proteomes" id="UP001501257"/>
    </source>
</evidence>
<dbReference type="SUPFAM" id="SSF46689">
    <property type="entry name" value="Homeodomain-like"/>
    <property type="match status" value="1"/>
</dbReference>
<keyword evidence="6" id="KW-1185">Reference proteome</keyword>
<dbReference type="RefSeq" id="WP_210099825.1">
    <property type="nucleotide sequence ID" value="NZ_BAABLK010000036.1"/>
</dbReference>
<evidence type="ECO:0000256" key="3">
    <source>
        <dbReference type="ARBA" id="ARBA00023163"/>
    </source>
</evidence>
<name>A0ABP9TTM8_9MICC</name>